<dbReference type="GeneID" id="78335843"/>
<sequence>MDDLTLLAGQAAQYGFPMVISWYLLVRMEEKLENLTQSIERLRMAVKCE</sequence>
<keyword evidence="1" id="KW-0472">Membrane</keyword>
<dbReference type="InterPro" id="IPR024419">
    <property type="entry name" value="YvrJ"/>
</dbReference>
<dbReference type="RefSeq" id="WP_012938568.1">
    <property type="nucleotide sequence ID" value="NZ_CALAKB010000031.1"/>
</dbReference>
<reference evidence="2 3" key="1">
    <citation type="submission" date="2016-10" db="EMBL/GenBank/DDBJ databases">
        <authorList>
            <person name="Varghese N."/>
            <person name="Submissions S."/>
        </authorList>
    </citation>
    <scope>NUCLEOTIDE SEQUENCE [LARGE SCALE GENOMIC DNA]</scope>
    <source>
        <strain evidence="2 3">WCC6</strain>
    </source>
</reference>
<dbReference type="Proteomes" id="UP000182379">
    <property type="component" value="Unassembled WGS sequence"/>
</dbReference>
<evidence type="ECO:0000256" key="1">
    <source>
        <dbReference type="SAM" id="Phobius"/>
    </source>
</evidence>
<gene>
    <name evidence="2" type="ORF">SAMN05216495_11339</name>
</gene>
<name>A0A1H2Z2N2_ACIFE</name>
<keyword evidence="1" id="KW-1133">Transmembrane helix</keyword>
<feature type="transmembrane region" description="Helical" evidence="1">
    <location>
        <begin position="6"/>
        <end position="26"/>
    </location>
</feature>
<dbReference type="EMBL" id="FNOP01000013">
    <property type="protein sequence ID" value="SDX11258.1"/>
    <property type="molecule type" value="Genomic_DNA"/>
</dbReference>
<keyword evidence="1" id="KW-0812">Transmembrane</keyword>
<accession>A0A1H2Z2N2</accession>
<protein>
    <submittedName>
        <fullName evidence="2">YvrJ protein family protein</fullName>
    </submittedName>
</protein>
<proteinExistence type="predicted"/>
<evidence type="ECO:0000313" key="2">
    <source>
        <dbReference type="EMBL" id="SDX11258.1"/>
    </source>
</evidence>
<comment type="caution">
    <text evidence="2">The sequence shown here is derived from an EMBL/GenBank/DDBJ whole genome shotgun (WGS) entry which is preliminary data.</text>
</comment>
<dbReference type="Pfam" id="PF12841">
    <property type="entry name" value="YvrJ"/>
    <property type="match status" value="1"/>
</dbReference>
<dbReference type="AlphaFoldDB" id="A0A1H2Z2N2"/>
<organism evidence="2 3">
    <name type="scientific">Acidaminococcus fermentans</name>
    <dbReference type="NCBI Taxonomy" id="905"/>
    <lineage>
        <taxon>Bacteria</taxon>
        <taxon>Bacillati</taxon>
        <taxon>Bacillota</taxon>
        <taxon>Negativicutes</taxon>
        <taxon>Acidaminococcales</taxon>
        <taxon>Acidaminococcaceae</taxon>
        <taxon>Acidaminococcus</taxon>
    </lineage>
</organism>
<evidence type="ECO:0000313" key="3">
    <source>
        <dbReference type="Proteomes" id="UP000182379"/>
    </source>
</evidence>